<evidence type="ECO:0000256" key="3">
    <source>
        <dbReference type="ARBA" id="ARBA00022833"/>
    </source>
</evidence>
<feature type="compositionally biased region" description="Basic residues" evidence="6">
    <location>
        <begin position="430"/>
        <end position="442"/>
    </location>
</feature>
<gene>
    <name evidence="9" type="primary">LOC118278943</name>
</gene>
<organism evidence="8 9">
    <name type="scientific">Spodoptera frugiperda</name>
    <name type="common">Fall armyworm</name>
    <dbReference type="NCBI Taxonomy" id="7108"/>
    <lineage>
        <taxon>Eukaryota</taxon>
        <taxon>Metazoa</taxon>
        <taxon>Ecdysozoa</taxon>
        <taxon>Arthropoda</taxon>
        <taxon>Hexapoda</taxon>
        <taxon>Insecta</taxon>
        <taxon>Pterygota</taxon>
        <taxon>Neoptera</taxon>
        <taxon>Endopterygota</taxon>
        <taxon>Lepidoptera</taxon>
        <taxon>Glossata</taxon>
        <taxon>Ditrysia</taxon>
        <taxon>Noctuoidea</taxon>
        <taxon>Noctuidae</taxon>
        <taxon>Amphipyrinae</taxon>
        <taxon>Spodoptera</taxon>
    </lineage>
</organism>
<accession>A0A9R0E5A4</accession>
<protein>
    <submittedName>
        <fullName evidence="9">Uncharacterized protein LOC118278943 isoform X3</fullName>
    </submittedName>
</protein>
<dbReference type="AlphaFoldDB" id="A0A9R0E5A4"/>
<evidence type="ECO:0000259" key="7">
    <source>
        <dbReference type="PROSITE" id="PS50950"/>
    </source>
</evidence>
<sequence>MTTYRTCAVPMCRSTSIKYPDKLFIHVPKCPKRRKQWLQLARRNPMLTSDKSTIFFCEDHFNLPDDMENYTEYNIMGSVGKIRMKPDCLPSKFECQPDRIKRTRPLQSSSAVSKRQRMDVIQTSRHERRVSSPEEYFHTQDSSSDSLIDDPPIEDLKNYHQHKLINQEPRLKPTASFRRVTPNKSVNSPALLKLLLQDTSTTNKQLKSKYEDTIMPSTSSYSTLPMTSEEKHEASADKIRCPKCSTEIETKQYVQLPLDALICQPCFLLLDTEAGEHERLLGHTMVCVGCGKSVRRIKQYHNVNMECPLLAVLISQNTYYVPSRNNYVCHMCWIRANRQAVVDSTHDMQELASDNMQDLASNNNAAAPPDVQEDRVNAILVNVYKYFATEGTELSPSQLRERTALCTGASEADVECALVLHQEVSATQKPLRKPPRKRRKKESKSPPPIQEEEPYIERETLIVTVDPKAGDANSEINPLAIKEEQPSSPITCEQDASLCEPQQSGLKPEDMAKVFVKTEPTEEPNS</sequence>
<dbReference type="GeneID" id="118278943"/>
<reference evidence="9" key="1">
    <citation type="submission" date="2025-08" db="UniProtKB">
        <authorList>
            <consortium name="RefSeq"/>
        </authorList>
    </citation>
    <scope>IDENTIFICATION</scope>
    <source>
        <tissue evidence="9">Whole larval tissue</tissue>
    </source>
</reference>
<dbReference type="GO" id="GO:0008270">
    <property type="term" value="F:zinc ion binding"/>
    <property type="evidence" value="ECO:0007669"/>
    <property type="project" value="UniProtKB-KW"/>
</dbReference>
<dbReference type="SMART" id="SM00980">
    <property type="entry name" value="THAP"/>
    <property type="match status" value="1"/>
</dbReference>
<feature type="domain" description="THAP-type" evidence="7">
    <location>
        <begin position="1"/>
        <end position="93"/>
    </location>
</feature>
<dbReference type="Proteomes" id="UP000829999">
    <property type="component" value="Chromosome 24"/>
</dbReference>
<keyword evidence="8" id="KW-1185">Reference proteome</keyword>
<feature type="region of interest" description="Disordered" evidence="6">
    <location>
        <begin position="102"/>
        <end position="148"/>
    </location>
</feature>
<evidence type="ECO:0000256" key="2">
    <source>
        <dbReference type="ARBA" id="ARBA00022771"/>
    </source>
</evidence>
<dbReference type="SUPFAM" id="SSF57716">
    <property type="entry name" value="Glucocorticoid receptor-like (DNA-binding domain)"/>
    <property type="match status" value="1"/>
</dbReference>
<feature type="region of interest" description="Disordered" evidence="6">
    <location>
        <begin position="427"/>
        <end position="458"/>
    </location>
</feature>
<proteinExistence type="predicted"/>
<evidence type="ECO:0000256" key="5">
    <source>
        <dbReference type="PROSITE-ProRule" id="PRU00309"/>
    </source>
</evidence>
<dbReference type="RefSeq" id="XP_050559527.1">
    <property type="nucleotide sequence ID" value="XM_050703570.1"/>
</dbReference>
<dbReference type="Pfam" id="PF05485">
    <property type="entry name" value="THAP"/>
    <property type="match status" value="1"/>
</dbReference>
<keyword evidence="3" id="KW-0862">Zinc</keyword>
<dbReference type="PROSITE" id="PS50950">
    <property type="entry name" value="ZF_THAP"/>
    <property type="match status" value="1"/>
</dbReference>
<keyword evidence="4 5" id="KW-0238">DNA-binding</keyword>
<keyword evidence="2 5" id="KW-0863">Zinc-finger</keyword>
<name>A0A9R0E5A4_SPOFR</name>
<evidence type="ECO:0000313" key="9">
    <source>
        <dbReference type="RefSeq" id="XP_050559527.1"/>
    </source>
</evidence>
<evidence type="ECO:0000256" key="6">
    <source>
        <dbReference type="SAM" id="MobiDB-lite"/>
    </source>
</evidence>
<dbReference type="GO" id="GO:0003677">
    <property type="term" value="F:DNA binding"/>
    <property type="evidence" value="ECO:0007669"/>
    <property type="project" value="UniProtKB-UniRule"/>
</dbReference>
<evidence type="ECO:0000256" key="1">
    <source>
        <dbReference type="ARBA" id="ARBA00022723"/>
    </source>
</evidence>
<dbReference type="InterPro" id="IPR006612">
    <property type="entry name" value="THAP_Znf"/>
</dbReference>
<evidence type="ECO:0000256" key="4">
    <source>
        <dbReference type="ARBA" id="ARBA00023125"/>
    </source>
</evidence>
<feature type="compositionally biased region" description="Basic and acidic residues" evidence="6">
    <location>
        <begin position="129"/>
        <end position="138"/>
    </location>
</feature>
<evidence type="ECO:0000313" key="8">
    <source>
        <dbReference type="Proteomes" id="UP000829999"/>
    </source>
</evidence>
<keyword evidence="1" id="KW-0479">Metal-binding</keyword>